<dbReference type="Gene3D" id="2.60.120.200">
    <property type="match status" value="1"/>
</dbReference>
<evidence type="ECO:0000256" key="5">
    <source>
        <dbReference type="ARBA" id="ARBA00022475"/>
    </source>
</evidence>
<keyword evidence="8 21" id="KW-0812">Transmembrane</keyword>
<dbReference type="PROSITE" id="PS00108">
    <property type="entry name" value="PROTEIN_KINASE_ST"/>
    <property type="match status" value="1"/>
</dbReference>
<dbReference type="InterPro" id="IPR013320">
    <property type="entry name" value="ConA-like_dom_sf"/>
</dbReference>
<evidence type="ECO:0000256" key="20">
    <source>
        <dbReference type="PROSITE-ProRule" id="PRU10141"/>
    </source>
</evidence>
<keyword evidence="7" id="KW-0808">Transferase</keyword>
<gene>
    <name evidence="23" type="ORF">TRITD_2Av1G022380</name>
</gene>
<dbReference type="SUPFAM" id="SSF49899">
    <property type="entry name" value="Concanavalin A-like lectins/glucanases"/>
    <property type="match status" value="1"/>
</dbReference>
<keyword evidence="13 20" id="KW-0067">ATP-binding</keyword>
<dbReference type="Proteomes" id="UP000324705">
    <property type="component" value="Chromosome 2A"/>
</dbReference>
<evidence type="ECO:0000256" key="17">
    <source>
        <dbReference type="ARBA" id="ARBA00023180"/>
    </source>
</evidence>
<dbReference type="SUPFAM" id="SSF56112">
    <property type="entry name" value="Protein kinase-like (PK-like)"/>
    <property type="match status" value="1"/>
</dbReference>
<dbReference type="Gene3D" id="1.10.510.10">
    <property type="entry name" value="Transferase(Phosphotransferase) domain 1"/>
    <property type="match status" value="1"/>
</dbReference>
<evidence type="ECO:0000256" key="19">
    <source>
        <dbReference type="ARBA" id="ARBA00048977"/>
    </source>
</evidence>
<keyword evidence="10" id="KW-0430">Lectin</keyword>
<evidence type="ECO:0000256" key="12">
    <source>
        <dbReference type="ARBA" id="ARBA00022777"/>
    </source>
</evidence>
<evidence type="ECO:0000256" key="4">
    <source>
        <dbReference type="ARBA" id="ARBA00012513"/>
    </source>
</evidence>
<evidence type="ECO:0000259" key="22">
    <source>
        <dbReference type="PROSITE" id="PS50011"/>
    </source>
</evidence>
<dbReference type="FunFam" id="1.10.510.10:FF:000517">
    <property type="entry name" value="Putative receptor kinase Lecrk"/>
    <property type="match status" value="1"/>
</dbReference>
<feature type="transmembrane region" description="Helical" evidence="21">
    <location>
        <begin position="327"/>
        <end position="347"/>
    </location>
</feature>
<name>A0A9R1NJA8_TRITD</name>
<evidence type="ECO:0000256" key="18">
    <source>
        <dbReference type="ARBA" id="ARBA00048659"/>
    </source>
</evidence>
<feature type="domain" description="Protein kinase" evidence="22">
    <location>
        <begin position="381"/>
        <end position="658"/>
    </location>
</feature>
<feature type="binding site" evidence="20">
    <location>
        <position position="410"/>
    </location>
    <ligand>
        <name>ATP</name>
        <dbReference type="ChEBI" id="CHEBI:30616"/>
    </ligand>
</feature>
<evidence type="ECO:0000256" key="13">
    <source>
        <dbReference type="ARBA" id="ARBA00022840"/>
    </source>
</evidence>
<dbReference type="Pfam" id="PF00069">
    <property type="entry name" value="Pkinase"/>
    <property type="match status" value="1"/>
</dbReference>
<comment type="similarity">
    <text evidence="2">In the N-terminal section; belongs to the leguminous lectin family.</text>
</comment>
<dbReference type="EMBL" id="LT934113">
    <property type="protein sequence ID" value="VAH26044.1"/>
    <property type="molecule type" value="Genomic_DNA"/>
</dbReference>
<dbReference type="SMART" id="SM00220">
    <property type="entry name" value="S_TKc"/>
    <property type="match status" value="1"/>
</dbReference>
<evidence type="ECO:0000256" key="3">
    <source>
        <dbReference type="ARBA" id="ARBA00010217"/>
    </source>
</evidence>
<dbReference type="FunFam" id="3.30.200.20:FF:000112">
    <property type="entry name" value="Lectin-domain containing receptor kinase A4.3"/>
    <property type="match status" value="1"/>
</dbReference>
<comment type="catalytic activity">
    <reaction evidence="19">
        <text>L-seryl-[protein] + ATP = O-phospho-L-seryl-[protein] + ADP + H(+)</text>
        <dbReference type="Rhea" id="RHEA:17989"/>
        <dbReference type="Rhea" id="RHEA-COMP:9863"/>
        <dbReference type="Rhea" id="RHEA-COMP:11604"/>
        <dbReference type="ChEBI" id="CHEBI:15378"/>
        <dbReference type="ChEBI" id="CHEBI:29999"/>
        <dbReference type="ChEBI" id="CHEBI:30616"/>
        <dbReference type="ChEBI" id="CHEBI:83421"/>
        <dbReference type="ChEBI" id="CHEBI:456216"/>
        <dbReference type="EC" id="2.7.11.1"/>
    </reaction>
    <physiologicalReaction direction="left-to-right" evidence="19">
        <dbReference type="Rhea" id="RHEA:17990"/>
    </physiologicalReaction>
</comment>
<comment type="similarity">
    <text evidence="3">In the C-terminal section; belongs to the protein kinase superfamily. Ser/Thr protein kinase family.</text>
</comment>
<evidence type="ECO:0000256" key="7">
    <source>
        <dbReference type="ARBA" id="ARBA00022679"/>
    </source>
</evidence>
<dbReference type="CDD" id="cd14066">
    <property type="entry name" value="STKc_IRAK"/>
    <property type="match status" value="1"/>
</dbReference>
<organism evidence="23 24">
    <name type="scientific">Triticum turgidum subsp. durum</name>
    <name type="common">Durum wheat</name>
    <name type="synonym">Triticum durum</name>
    <dbReference type="NCBI Taxonomy" id="4567"/>
    <lineage>
        <taxon>Eukaryota</taxon>
        <taxon>Viridiplantae</taxon>
        <taxon>Streptophyta</taxon>
        <taxon>Embryophyta</taxon>
        <taxon>Tracheophyta</taxon>
        <taxon>Spermatophyta</taxon>
        <taxon>Magnoliopsida</taxon>
        <taxon>Liliopsida</taxon>
        <taxon>Poales</taxon>
        <taxon>Poaceae</taxon>
        <taxon>BOP clade</taxon>
        <taxon>Pooideae</taxon>
        <taxon>Triticodae</taxon>
        <taxon>Triticeae</taxon>
        <taxon>Triticinae</taxon>
        <taxon>Triticum</taxon>
    </lineage>
</organism>
<keyword evidence="15 21" id="KW-0472">Membrane</keyword>
<dbReference type="PROSITE" id="PS00107">
    <property type="entry name" value="PROTEIN_KINASE_ATP"/>
    <property type="match status" value="1"/>
</dbReference>
<keyword evidence="17" id="KW-0325">Glycoprotein</keyword>
<dbReference type="FunFam" id="2.60.120.200:FF:000112">
    <property type="entry name" value="L-type lectin-domain containing receptor kinase V.9"/>
    <property type="match status" value="1"/>
</dbReference>
<evidence type="ECO:0000256" key="1">
    <source>
        <dbReference type="ARBA" id="ARBA00004251"/>
    </source>
</evidence>
<evidence type="ECO:0000256" key="6">
    <source>
        <dbReference type="ARBA" id="ARBA00022527"/>
    </source>
</evidence>
<keyword evidence="16" id="KW-0675">Receptor</keyword>
<reference evidence="23 24" key="1">
    <citation type="submission" date="2017-09" db="EMBL/GenBank/DDBJ databases">
        <authorList>
            <consortium name="International Durum Wheat Genome Sequencing Consortium (IDWGSC)"/>
            <person name="Milanesi L."/>
        </authorList>
    </citation>
    <scope>NUCLEOTIDE SEQUENCE [LARGE SCALE GENOMIC DNA]</scope>
    <source>
        <strain evidence="24">cv. Svevo</strain>
    </source>
</reference>
<dbReference type="InterPro" id="IPR017441">
    <property type="entry name" value="Protein_kinase_ATP_BS"/>
</dbReference>
<sequence length="705" mass="77772">MAKDEEIGVRSFCAAGGTRAMLLLEPYHLVALLLLLVAPGRSLADTGVAGRSDVRPQFAYNGFAGAKLTLNGAVEVMPNGLLMLTNGTIQTKGQVFHPSPLMFRADANGTGAVRSFSTTFVFAIYGQYADLSSAGMAFFVSASVELLSTASPGQFLGLLNDTNNGNRSNHIFAVEFDTLFNDEFHDINSNHVGVDVDSLVSLDSTDAGYYDDGTGPFMNLSLVSRKAMQVWVDYDSTTTKITVTMAPLGVARPKKPLLQTTVDLSGVVQSTAYVGFSSATGSLFAQHFVLGWSFALDGSAPVLDISTLPNLPPAWPKPRSMSISLKIILALGSMTLVSGGMGIYIFVRRRLKFSEVHEDWEVPFGPNRFSYKDLFHATEGFSDKNLLGRGGFGSVYKGVLRRPDMEVAVKRMSHSSRQGIKEFIAEVVSIGRLRHRNILQLLGYSRRKGELLLVYEYMKNGSLDKYLHNINGLVLGWPQRYWIIKGVASSLFYLHEKWEHVVIHRDIKPSNVLLDSRMNGRLGDFGLARIYDHETSAQATRVAGTIGYLAPELMHTGRPTPFTDVYAFGMFLLEVTCGRRPIFTDKQNNRVLLVEWVLEHHRDGSILDTADPRLQGEFNMEEVTIALKLGLICTYPLPNVRPIMRKVIQYLSRSHSLPDLSPAYISYTSLMQNEGFNSYNMNVACPELAISVATVSSATILRDGR</sequence>
<dbReference type="InterPro" id="IPR000719">
    <property type="entry name" value="Prot_kinase_dom"/>
</dbReference>
<evidence type="ECO:0000256" key="10">
    <source>
        <dbReference type="ARBA" id="ARBA00022734"/>
    </source>
</evidence>
<dbReference type="CDD" id="cd06899">
    <property type="entry name" value="lectin_legume_LecRK_Arcelin_ConA"/>
    <property type="match status" value="1"/>
</dbReference>
<dbReference type="GO" id="GO:1901001">
    <property type="term" value="P:negative regulation of response to salt stress"/>
    <property type="evidence" value="ECO:0007669"/>
    <property type="project" value="UniProtKB-ARBA"/>
</dbReference>
<keyword evidence="11 20" id="KW-0547">Nucleotide-binding</keyword>
<evidence type="ECO:0000256" key="14">
    <source>
        <dbReference type="ARBA" id="ARBA00022989"/>
    </source>
</evidence>
<dbReference type="PANTHER" id="PTHR27007">
    <property type="match status" value="1"/>
</dbReference>
<dbReference type="InterPro" id="IPR050528">
    <property type="entry name" value="L-type_Lectin-RKs"/>
</dbReference>
<dbReference type="Gene3D" id="3.30.200.20">
    <property type="entry name" value="Phosphorylase Kinase, domain 1"/>
    <property type="match status" value="1"/>
</dbReference>
<evidence type="ECO:0000256" key="2">
    <source>
        <dbReference type="ARBA" id="ARBA00008536"/>
    </source>
</evidence>
<dbReference type="OMA" id="YLHNING"/>
<dbReference type="Pfam" id="PF00139">
    <property type="entry name" value="Lectin_legB"/>
    <property type="match status" value="1"/>
</dbReference>
<evidence type="ECO:0000256" key="9">
    <source>
        <dbReference type="ARBA" id="ARBA00022729"/>
    </source>
</evidence>
<comment type="catalytic activity">
    <reaction evidence="18">
        <text>L-threonyl-[protein] + ATP = O-phospho-L-threonyl-[protein] + ADP + H(+)</text>
        <dbReference type="Rhea" id="RHEA:46608"/>
        <dbReference type="Rhea" id="RHEA-COMP:11060"/>
        <dbReference type="Rhea" id="RHEA-COMP:11605"/>
        <dbReference type="ChEBI" id="CHEBI:15378"/>
        <dbReference type="ChEBI" id="CHEBI:30013"/>
        <dbReference type="ChEBI" id="CHEBI:30616"/>
        <dbReference type="ChEBI" id="CHEBI:61977"/>
        <dbReference type="ChEBI" id="CHEBI:456216"/>
        <dbReference type="EC" id="2.7.11.1"/>
    </reaction>
    <physiologicalReaction direction="left-to-right" evidence="18">
        <dbReference type="Rhea" id="RHEA:46609"/>
    </physiologicalReaction>
</comment>
<evidence type="ECO:0000256" key="21">
    <source>
        <dbReference type="SAM" id="Phobius"/>
    </source>
</evidence>
<dbReference type="GO" id="GO:0030246">
    <property type="term" value="F:carbohydrate binding"/>
    <property type="evidence" value="ECO:0007669"/>
    <property type="project" value="UniProtKB-KW"/>
</dbReference>
<evidence type="ECO:0000256" key="15">
    <source>
        <dbReference type="ARBA" id="ARBA00023136"/>
    </source>
</evidence>
<keyword evidence="24" id="KW-1185">Reference proteome</keyword>
<dbReference type="InterPro" id="IPR008271">
    <property type="entry name" value="Ser/Thr_kinase_AS"/>
</dbReference>
<evidence type="ECO:0000313" key="24">
    <source>
        <dbReference type="Proteomes" id="UP000324705"/>
    </source>
</evidence>
<dbReference type="AlphaFoldDB" id="A0A9R1NJA8"/>
<keyword evidence="5" id="KW-1003">Cell membrane</keyword>
<proteinExistence type="inferred from homology"/>
<dbReference type="PROSITE" id="PS50011">
    <property type="entry name" value="PROTEIN_KINASE_DOM"/>
    <property type="match status" value="1"/>
</dbReference>
<keyword evidence="6" id="KW-0723">Serine/threonine-protein kinase</keyword>
<dbReference type="InterPro" id="IPR001220">
    <property type="entry name" value="Legume_lectin_dom"/>
</dbReference>
<evidence type="ECO:0000256" key="8">
    <source>
        <dbReference type="ARBA" id="ARBA00022692"/>
    </source>
</evidence>
<evidence type="ECO:0000256" key="11">
    <source>
        <dbReference type="ARBA" id="ARBA00022741"/>
    </source>
</evidence>
<protein>
    <recommendedName>
        <fullName evidence="4">non-specific serine/threonine protein kinase</fullName>
        <ecNumber evidence="4">2.7.11.1</ecNumber>
    </recommendedName>
</protein>
<keyword evidence="12" id="KW-0418">Kinase</keyword>
<evidence type="ECO:0000313" key="23">
    <source>
        <dbReference type="EMBL" id="VAH26044.1"/>
    </source>
</evidence>
<dbReference type="GO" id="GO:0005524">
    <property type="term" value="F:ATP binding"/>
    <property type="evidence" value="ECO:0007669"/>
    <property type="project" value="UniProtKB-UniRule"/>
</dbReference>
<evidence type="ECO:0000256" key="16">
    <source>
        <dbReference type="ARBA" id="ARBA00023170"/>
    </source>
</evidence>
<dbReference type="Gramene" id="TRITD2Av1G022380.1">
    <property type="protein sequence ID" value="TRITD2Av1G022380.1"/>
    <property type="gene ID" value="TRITD2Av1G022380"/>
</dbReference>
<dbReference type="InterPro" id="IPR011009">
    <property type="entry name" value="Kinase-like_dom_sf"/>
</dbReference>
<keyword evidence="9" id="KW-0732">Signal</keyword>
<comment type="subcellular location">
    <subcellularLocation>
        <location evidence="1">Cell membrane</location>
        <topology evidence="1">Single-pass type I membrane protein</topology>
    </subcellularLocation>
</comment>
<accession>A0A9R1NJA8</accession>
<keyword evidence="14 21" id="KW-1133">Transmembrane helix</keyword>
<dbReference type="GO" id="GO:0005886">
    <property type="term" value="C:plasma membrane"/>
    <property type="evidence" value="ECO:0007669"/>
    <property type="project" value="UniProtKB-SubCell"/>
</dbReference>
<dbReference type="EC" id="2.7.11.1" evidence="4"/>
<dbReference type="GO" id="GO:0004674">
    <property type="term" value="F:protein serine/threonine kinase activity"/>
    <property type="evidence" value="ECO:0007669"/>
    <property type="project" value="UniProtKB-KW"/>
</dbReference>